<dbReference type="KEGG" id="vde:111252552"/>
<reference evidence="2" key="1">
    <citation type="submission" date="2021-01" db="UniProtKB">
        <authorList>
            <consortium name="EnsemblMetazoa"/>
        </authorList>
    </citation>
    <scope>IDENTIFICATION</scope>
</reference>
<feature type="compositionally biased region" description="Basic and acidic residues" evidence="1">
    <location>
        <begin position="211"/>
        <end position="224"/>
    </location>
</feature>
<sequence>MVVLLTALLRQTPQMYEAEDLKARLATTGRGGGESARRKRTVRPSPYEAPGCQESLQGLATTAGGRSTSLSQRVTTQADDTVSSSSDACLSIRDTSRCRLPIRPASTATMVRNAKVLSVRKQPLTLVELLTAGVERPPHGPPRITAQHQNGQRVHLYQQRPVISDIFPQQTSNVHQPRQHQIYHPVGQFSHQQQHESAPSVLTNRLATSGERSHERDILDHSSTGDRSYPQQQQQHSHSAISPYCGNKSAVDESEAGSRSCILQLLRCPPASNSVGEDMKQRAWSPSVSSNHMAFLEAVSVEGVKRCQTGASPTSSTIASSASSSSIASTALTSTTSSEPLVVEADSSNLPLDADLLNEIETGMSSDVLHFTTQPVMNVGIEEQQFQQNLTPACSVTQ</sequence>
<dbReference type="AlphaFoldDB" id="A0A7M7KIG8"/>
<evidence type="ECO:0000313" key="3">
    <source>
        <dbReference type="Proteomes" id="UP000594260"/>
    </source>
</evidence>
<name>A0A7M7KIG8_VARDE</name>
<dbReference type="EnsemblMetazoa" id="XM_022810673">
    <property type="protein sequence ID" value="XP_022666408"/>
    <property type="gene ID" value="LOC111252552"/>
</dbReference>
<feature type="region of interest" description="Disordered" evidence="1">
    <location>
        <begin position="206"/>
        <end position="249"/>
    </location>
</feature>
<feature type="region of interest" description="Disordered" evidence="1">
    <location>
        <begin position="27"/>
        <end position="54"/>
    </location>
</feature>
<dbReference type="RefSeq" id="XP_022666408.1">
    <property type="nucleotide sequence ID" value="XM_022810673.1"/>
</dbReference>
<protein>
    <submittedName>
        <fullName evidence="2">Uncharacterized protein</fullName>
    </submittedName>
</protein>
<dbReference type="InParanoid" id="A0A7M7KIG8"/>
<proteinExistence type="predicted"/>
<keyword evidence="3" id="KW-1185">Reference proteome</keyword>
<evidence type="ECO:0000313" key="2">
    <source>
        <dbReference type="EnsemblMetazoa" id="XP_022666408"/>
    </source>
</evidence>
<dbReference type="OrthoDB" id="10529321at2759"/>
<dbReference type="GeneID" id="111252552"/>
<dbReference type="Proteomes" id="UP000594260">
    <property type="component" value="Unplaced"/>
</dbReference>
<organism evidence="2 3">
    <name type="scientific">Varroa destructor</name>
    <name type="common">Honeybee mite</name>
    <dbReference type="NCBI Taxonomy" id="109461"/>
    <lineage>
        <taxon>Eukaryota</taxon>
        <taxon>Metazoa</taxon>
        <taxon>Ecdysozoa</taxon>
        <taxon>Arthropoda</taxon>
        <taxon>Chelicerata</taxon>
        <taxon>Arachnida</taxon>
        <taxon>Acari</taxon>
        <taxon>Parasitiformes</taxon>
        <taxon>Mesostigmata</taxon>
        <taxon>Gamasina</taxon>
        <taxon>Dermanyssoidea</taxon>
        <taxon>Varroidae</taxon>
        <taxon>Varroa</taxon>
    </lineage>
</organism>
<accession>A0A7M7KIG8</accession>
<evidence type="ECO:0000256" key="1">
    <source>
        <dbReference type="SAM" id="MobiDB-lite"/>
    </source>
</evidence>